<feature type="chain" id="PRO_5037701585" evidence="11">
    <location>
        <begin position="24"/>
        <end position="880"/>
    </location>
</feature>
<evidence type="ECO:0000256" key="6">
    <source>
        <dbReference type="ARBA" id="ARBA00022989"/>
    </source>
</evidence>
<comment type="similarity">
    <text evidence="2">Belongs to the interleukin-1 receptor family.</text>
</comment>
<evidence type="ECO:0000259" key="12">
    <source>
        <dbReference type="PROSITE" id="PS50104"/>
    </source>
</evidence>
<dbReference type="PANTHER" id="PTHR24365:SF541">
    <property type="entry name" value="PROTEIN TOLL-RELATED"/>
    <property type="match status" value="1"/>
</dbReference>
<dbReference type="Gene3D" id="2.60.40.10">
    <property type="entry name" value="Immunoglobulins"/>
    <property type="match status" value="4"/>
</dbReference>
<keyword evidence="7" id="KW-0520">NAD</keyword>
<evidence type="ECO:0000256" key="9">
    <source>
        <dbReference type="SAM" id="MobiDB-lite"/>
    </source>
</evidence>
<comment type="subcellular location">
    <subcellularLocation>
        <location evidence="1">Membrane</location>
    </subcellularLocation>
</comment>
<feature type="region of interest" description="Disordered" evidence="9">
    <location>
        <begin position="850"/>
        <end position="870"/>
    </location>
</feature>
<evidence type="ECO:0000256" key="10">
    <source>
        <dbReference type="SAM" id="Phobius"/>
    </source>
</evidence>
<feature type="compositionally biased region" description="Polar residues" evidence="9">
    <location>
        <begin position="501"/>
        <end position="521"/>
    </location>
</feature>
<feature type="domain" description="TIR" evidence="12">
    <location>
        <begin position="699"/>
        <end position="847"/>
    </location>
</feature>
<dbReference type="SUPFAM" id="SSF52200">
    <property type="entry name" value="Toll/Interleukin receptor TIR domain"/>
    <property type="match status" value="1"/>
</dbReference>
<feature type="transmembrane region" description="Helical" evidence="10">
    <location>
        <begin position="654"/>
        <end position="676"/>
    </location>
</feature>
<protein>
    <submittedName>
        <fullName evidence="14">Uncharacterized protein</fullName>
    </submittedName>
</protein>
<feature type="signal peptide" evidence="11">
    <location>
        <begin position="1"/>
        <end position="23"/>
    </location>
</feature>
<dbReference type="GO" id="GO:0007165">
    <property type="term" value="P:signal transduction"/>
    <property type="evidence" value="ECO:0007669"/>
    <property type="project" value="InterPro"/>
</dbReference>
<evidence type="ECO:0000259" key="13">
    <source>
        <dbReference type="PROSITE" id="PS50835"/>
    </source>
</evidence>
<dbReference type="EnsemblMetazoa" id="XM_038191849.1">
    <property type="protein sequence ID" value="XP_038047777.1"/>
    <property type="gene ID" value="LOC119721908"/>
</dbReference>
<evidence type="ECO:0000313" key="14">
    <source>
        <dbReference type="EnsemblMetazoa" id="XP_038047777.1"/>
    </source>
</evidence>
<accession>A0A913Z7R9</accession>
<evidence type="ECO:0000256" key="4">
    <source>
        <dbReference type="ARBA" id="ARBA00022729"/>
    </source>
</evidence>
<dbReference type="InterPro" id="IPR013783">
    <property type="entry name" value="Ig-like_fold"/>
</dbReference>
<dbReference type="PROSITE" id="PS50104">
    <property type="entry name" value="TIR"/>
    <property type="match status" value="1"/>
</dbReference>
<dbReference type="Gene3D" id="2.170.300.10">
    <property type="entry name" value="Tie2 ligand-binding domain superfamily"/>
    <property type="match status" value="1"/>
</dbReference>
<feature type="domain" description="Ig-like" evidence="13">
    <location>
        <begin position="251"/>
        <end position="345"/>
    </location>
</feature>
<dbReference type="GO" id="GO:0005886">
    <property type="term" value="C:plasma membrane"/>
    <property type="evidence" value="ECO:0007669"/>
    <property type="project" value="TreeGrafter"/>
</dbReference>
<dbReference type="SMART" id="SM00255">
    <property type="entry name" value="TIR"/>
    <property type="match status" value="1"/>
</dbReference>
<evidence type="ECO:0000256" key="11">
    <source>
        <dbReference type="SAM" id="SignalP"/>
    </source>
</evidence>
<evidence type="ECO:0000256" key="3">
    <source>
        <dbReference type="ARBA" id="ARBA00022692"/>
    </source>
</evidence>
<dbReference type="RefSeq" id="XP_038047777.1">
    <property type="nucleotide sequence ID" value="XM_038191849.1"/>
</dbReference>
<dbReference type="SUPFAM" id="SSF48726">
    <property type="entry name" value="Immunoglobulin"/>
    <property type="match status" value="4"/>
</dbReference>
<dbReference type="Pfam" id="PF07679">
    <property type="entry name" value="I-set"/>
    <property type="match status" value="1"/>
</dbReference>
<dbReference type="Gene3D" id="3.40.50.10140">
    <property type="entry name" value="Toll/interleukin-1 receptor homology (TIR) domain"/>
    <property type="match status" value="1"/>
</dbReference>
<dbReference type="AlphaFoldDB" id="A0A913Z7R9"/>
<reference evidence="14" key="1">
    <citation type="submission" date="2022-11" db="UniProtKB">
        <authorList>
            <consortium name="EnsemblMetazoa"/>
        </authorList>
    </citation>
    <scope>IDENTIFICATION</scope>
</reference>
<dbReference type="InterPro" id="IPR013098">
    <property type="entry name" value="Ig_I-set"/>
</dbReference>
<sequence>MASIEKCMRMLAVLLTMATLALSQTSVNETGYDRTCFLPPSKRTSNEDQLLLFDFSLPPSTDALTEEAFDYLAFPTGTCGVELFFRNPHLYLSPELLPTIKNITTNFFPKFCTQHYVNSNQTSPLWRFDVITTGTQIFGVPSRPLVPDEELSRVPDSWLTSGGILIRITTDSLAAAGKLIIRCNAPYLFPVPDSIYNVNFTFEINGCPSGKYDSRCEKLCNCAEGVECHSFNGICMCPRGLRRIRCDQRDPELATNLTQGFISYGESSNLTCTTYGMSPSNWSWTKEGQTTPLETVTWEKLVPYSPRPTMLVTTIYAESTSANGGYVCEVRDENGTIYRQLVNVTVIAIPDPFIQVPENCTTLAGKNVTFTCQTKADAGRIKWVKGRNQTRCTGAEIKDKPGRYEILSSTGGVCQLCIYGVEFADEDVYSCCVGHAAAAQDLSYVEALLVVQSAPRADCSFQDIIDVRSGHLLTLWCILESAKPVPTLTWTVEGRQKALQPVSNTRLSGDDSPSNVNSSVTFEPAPEDDGKRISVTVVSPVVTGNQEVVAFLNVTYAPIVTISPDPLTLTTSQDAMVKCDAKSNPKPTTYTWTLRKKNKLISNSPSSNGPTYHFKTVRKKYDNASLTCVVRNSIGETEMSVLIKVVETRFSPGAIAGFSVAGGLFLAVLVLASCVAHRYRKDIKLWRAKRAGKDKVDEKEYDVFISYKSGSPDEEFVIHHLIPRLEQDGYRICVHYKSFLPGKSIIDNISDAVHRSRKTLLLLSPGFIESEWCRYEFKAALSQMLRLRTDLIPVIFEDLGPQENLFEDLQTILRRLTCIMWPNDPTRDQYQTDEDRQQFWKLLGQALPDNPLDREGPGHDHHPEREEHVCETSLGMNLIT</sequence>
<dbReference type="SMART" id="SM00409">
    <property type="entry name" value="IG"/>
    <property type="match status" value="4"/>
</dbReference>
<dbReference type="PROSITE" id="PS50835">
    <property type="entry name" value="IG_LIKE"/>
    <property type="match status" value="4"/>
</dbReference>
<dbReference type="Pfam" id="PF13927">
    <property type="entry name" value="Ig_3"/>
    <property type="match status" value="1"/>
</dbReference>
<dbReference type="InterPro" id="IPR000157">
    <property type="entry name" value="TIR_dom"/>
</dbReference>
<keyword evidence="8 10" id="KW-0472">Membrane</keyword>
<dbReference type="Pfam" id="PF01582">
    <property type="entry name" value="TIR"/>
    <property type="match status" value="1"/>
</dbReference>
<dbReference type="PANTHER" id="PTHR24365">
    <property type="entry name" value="TOLL-LIKE RECEPTOR"/>
    <property type="match status" value="1"/>
</dbReference>
<proteinExistence type="inferred from homology"/>
<keyword evidence="4 11" id="KW-0732">Signal</keyword>
<dbReference type="OrthoDB" id="1421090at2759"/>
<dbReference type="InterPro" id="IPR007110">
    <property type="entry name" value="Ig-like_dom"/>
</dbReference>
<dbReference type="GO" id="GO:0038023">
    <property type="term" value="F:signaling receptor activity"/>
    <property type="evidence" value="ECO:0007669"/>
    <property type="project" value="TreeGrafter"/>
</dbReference>
<name>A0A913Z7R9_PATMI</name>
<evidence type="ECO:0000256" key="7">
    <source>
        <dbReference type="ARBA" id="ARBA00023027"/>
    </source>
</evidence>
<organism evidence="14 15">
    <name type="scientific">Patiria miniata</name>
    <name type="common">Bat star</name>
    <name type="synonym">Asterina miniata</name>
    <dbReference type="NCBI Taxonomy" id="46514"/>
    <lineage>
        <taxon>Eukaryota</taxon>
        <taxon>Metazoa</taxon>
        <taxon>Echinodermata</taxon>
        <taxon>Eleutherozoa</taxon>
        <taxon>Asterozoa</taxon>
        <taxon>Asteroidea</taxon>
        <taxon>Valvatacea</taxon>
        <taxon>Valvatida</taxon>
        <taxon>Asterinidae</taxon>
        <taxon>Patiria</taxon>
    </lineage>
</organism>
<dbReference type="InterPro" id="IPR035897">
    <property type="entry name" value="Toll_tir_struct_dom_sf"/>
</dbReference>
<keyword evidence="15" id="KW-1185">Reference proteome</keyword>
<evidence type="ECO:0000256" key="1">
    <source>
        <dbReference type="ARBA" id="ARBA00004370"/>
    </source>
</evidence>
<feature type="domain" description="Ig-like" evidence="13">
    <location>
        <begin position="455"/>
        <end position="555"/>
    </location>
</feature>
<feature type="domain" description="Ig-like" evidence="13">
    <location>
        <begin position="350"/>
        <end position="443"/>
    </location>
</feature>
<dbReference type="InterPro" id="IPR036179">
    <property type="entry name" value="Ig-like_dom_sf"/>
</dbReference>
<dbReference type="InterPro" id="IPR003599">
    <property type="entry name" value="Ig_sub"/>
</dbReference>
<feature type="region of interest" description="Disordered" evidence="9">
    <location>
        <begin position="501"/>
        <end position="527"/>
    </location>
</feature>
<keyword evidence="3 10" id="KW-0812">Transmembrane</keyword>
<feature type="domain" description="Ig-like" evidence="13">
    <location>
        <begin position="558"/>
        <end position="640"/>
    </location>
</feature>
<dbReference type="PRINTS" id="PR01537">
    <property type="entry name" value="INTRLKN1R1F"/>
</dbReference>
<evidence type="ECO:0000256" key="5">
    <source>
        <dbReference type="ARBA" id="ARBA00022801"/>
    </source>
</evidence>
<dbReference type="GO" id="GO:0016787">
    <property type="term" value="F:hydrolase activity"/>
    <property type="evidence" value="ECO:0007669"/>
    <property type="project" value="UniProtKB-KW"/>
</dbReference>
<keyword evidence="6 10" id="KW-1133">Transmembrane helix</keyword>
<evidence type="ECO:0000256" key="2">
    <source>
        <dbReference type="ARBA" id="ARBA00009752"/>
    </source>
</evidence>
<keyword evidence="5" id="KW-0378">Hydrolase</keyword>
<dbReference type="GeneID" id="119721908"/>
<feature type="compositionally biased region" description="Basic and acidic residues" evidence="9">
    <location>
        <begin position="851"/>
        <end position="870"/>
    </location>
</feature>
<evidence type="ECO:0000313" key="15">
    <source>
        <dbReference type="Proteomes" id="UP000887568"/>
    </source>
</evidence>
<evidence type="ECO:0000256" key="8">
    <source>
        <dbReference type="ARBA" id="ARBA00023136"/>
    </source>
</evidence>
<dbReference type="Proteomes" id="UP000887568">
    <property type="component" value="Unplaced"/>
</dbReference>